<evidence type="ECO:0008006" key="3">
    <source>
        <dbReference type="Google" id="ProtNLM"/>
    </source>
</evidence>
<dbReference type="Proteomes" id="UP001081283">
    <property type="component" value="Unassembled WGS sequence"/>
</dbReference>
<sequence>MQAESFDQAVASAIDNVLGVGADLVRVEPDPLVSLSDIAARVGVSGAAVSLYAKGKRGARFPAPVAKITDDRTLWLWPPVARWFYARRQMSEDALIEALVVKEANDAIASGELAMAQRLKQCAQAGLQPDSGDWADS</sequence>
<keyword evidence="2" id="KW-1185">Reference proteome</keyword>
<gene>
    <name evidence="1" type="ORF">OEG82_05970</name>
</gene>
<accession>A0ABT3YCF7</accession>
<evidence type="ECO:0000313" key="2">
    <source>
        <dbReference type="Proteomes" id="UP001081283"/>
    </source>
</evidence>
<reference evidence="1" key="1">
    <citation type="submission" date="2022-10" db="EMBL/GenBank/DDBJ databases">
        <title>Hoeflea sp. J2-29, isolated from marine algae.</title>
        <authorList>
            <person name="Kristyanto S."/>
            <person name="Kim J.M."/>
            <person name="Jeon C.O."/>
        </authorList>
    </citation>
    <scope>NUCLEOTIDE SEQUENCE</scope>
    <source>
        <strain evidence="1">J2-29</strain>
    </source>
</reference>
<organism evidence="1 2">
    <name type="scientific">Hoeflea ulvae</name>
    <dbReference type="NCBI Taxonomy" id="2983764"/>
    <lineage>
        <taxon>Bacteria</taxon>
        <taxon>Pseudomonadati</taxon>
        <taxon>Pseudomonadota</taxon>
        <taxon>Alphaproteobacteria</taxon>
        <taxon>Hyphomicrobiales</taxon>
        <taxon>Rhizobiaceae</taxon>
        <taxon>Hoeflea</taxon>
    </lineage>
</organism>
<name>A0ABT3YCF7_9HYPH</name>
<evidence type="ECO:0000313" key="1">
    <source>
        <dbReference type="EMBL" id="MCY0093566.1"/>
    </source>
</evidence>
<dbReference type="EMBL" id="JAOVZQ010000001">
    <property type="protein sequence ID" value="MCY0093566.1"/>
    <property type="molecule type" value="Genomic_DNA"/>
</dbReference>
<comment type="caution">
    <text evidence="1">The sequence shown here is derived from an EMBL/GenBank/DDBJ whole genome shotgun (WGS) entry which is preliminary data.</text>
</comment>
<proteinExistence type="predicted"/>
<dbReference type="RefSeq" id="WP_267611518.1">
    <property type="nucleotide sequence ID" value="NZ_JAOVZQ010000001.1"/>
</dbReference>
<protein>
    <recommendedName>
        <fullName evidence="3">Transcriptional regulator</fullName>
    </recommendedName>
</protein>